<dbReference type="EMBL" id="GBRH01178942">
    <property type="protein sequence ID" value="JAE18954.1"/>
    <property type="molecule type" value="Transcribed_RNA"/>
</dbReference>
<dbReference type="AlphaFoldDB" id="A0A0A9G646"/>
<sequence>MIAPRKNNLVPFVAFGFSCSPVHIYLPCEYSW</sequence>
<dbReference type="PROSITE" id="PS51257">
    <property type="entry name" value="PROKAR_LIPOPROTEIN"/>
    <property type="match status" value="1"/>
</dbReference>
<name>A0A0A9G646_ARUDO</name>
<reference evidence="1" key="1">
    <citation type="submission" date="2014-09" db="EMBL/GenBank/DDBJ databases">
        <authorList>
            <person name="Magalhaes I.L.F."/>
            <person name="Oliveira U."/>
            <person name="Santos F.R."/>
            <person name="Vidigal T.H.D.A."/>
            <person name="Brescovit A.D."/>
            <person name="Santos A.J."/>
        </authorList>
    </citation>
    <scope>NUCLEOTIDE SEQUENCE</scope>
    <source>
        <tissue evidence="1">Shoot tissue taken approximately 20 cm above the soil surface</tissue>
    </source>
</reference>
<evidence type="ECO:0000313" key="1">
    <source>
        <dbReference type="EMBL" id="JAE18954.1"/>
    </source>
</evidence>
<accession>A0A0A9G646</accession>
<protein>
    <submittedName>
        <fullName evidence="1">Uncharacterized protein</fullName>
    </submittedName>
</protein>
<proteinExistence type="predicted"/>
<organism evidence="1">
    <name type="scientific">Arundo donax</name>
    <name type="common">Giant reed</name>
    <name type="synonym">Donax arundinaceus</name>
    <dbReference type="NCBI Taxonomy" id="35708"/>
    <lineage>
        <taxon>Eukaryota</taxon>
        <taxon>Viridiplantae</taxon>
        <taxon>Streptophyta</taxon>
        <taxon>Embryophyta</taxon>
        <taxon>Tracheophyta</taxon>
        <taxon>Spermatophyta</taxon>
        <taxon>Magnoliopsida</taxon>
        <taxon>Liliopsida</taxon>
        <taxon>Poales</taxon>
        <taxon>Poaceae</taxon>
        <taxon>PACMAD clade</taxon>
        <taxon>Arundinoideae</taxon>
        <taxon>Arundineae</taxon>
        <taxon>Arundo</taxon>
    </lineage>
</organism>
<reference evidence="1" key="2">
    <citation type="journal article" date="2015" name="Data Brief">
        <title>Shoot transcriptome of the giant reed, Arundo donax.</title>
        <authorList>
            <person name="Barrero R.A."/>
            <person name="Guerrero F.D."/>
            <person name="Moolhuijzen P."/>
            <person name="Goolsby J.A."/>
            <person name="Tidwell J."/>
            <person name="Bellgard S.E."/>
            <person name="Bellgard M.I."/>
        </authorList>
    </citation>
    <scope>NUCLEOTIDE SEQUENCE</scope>
    <source>
        <tissue evidence="1">Shoot tissue taken approximately 20 cm above the soil surface</tissue>
    </source>
</reference>